<reference evidence="1 2" key="1">
    <citation type="journal article" date="2019" name="Commun. Biol.">
        <title>The bagworm genome reveals a unique fibroin gene that provides high tensile strength.</title>
        <authorList>
            <person name="Kono N."/>
            <person name="Nakamura H."/>
            <person name="Ohtoshi R."/>
            <person name="Tomita M."/>
            <person name="Numata K."/>
            <person name="Arakawa K."/>
        </authorList>
    </citation>
    <scope>NUCLEOTIDE SEQUENCE [LARGE SCALE GENOMIC DNA]</scope>
</reference>
<protein>
    <submittedName>
        <fullName evidence="1">Uncharacterized protein</fullName>
    </submittedName>
</protein>
<dbReference type="AlphaFoldDB" id="A0A4C1WNZ6"/>
<proteinExistence type="predicted"/>
<comment type="caution">
    <text evidence="1">The sequence shown here is derived from an EMBL/GenBank/DDBJ whole genome shotgun (WGS) entry which is preliminary data.</text>
</comment>
<evidence type="ECO:0000313" key="2">
    <source>
        <dbReference type="Proteomes" id="UP000299102"/>
    </source>
</evidence>
<dbReference type="EMBL" id="BGZK01000618">
    <property type="protein sequence ID" value="GBP53206.1"/>
    <property type="molecule type" value="Genomic_DNA"/>
</dbReference>
<organism evidence="1 2">
    <name type="scientific">Eumeta variegata</name>
    <name type="common">Bagworm moth</name>
    <name type="synonym">Eumeta japonica</name>
    <dbReference type="NCBI Taxonomy" id="151549"/>
    <lineage>
        <taxon>Eukaryota</taxon>
        <taxon>Metazoa</taxon>
        <taxon>Ecdysozoa</taxon>
        <taxon>Arthropoda</taxon>
        <taxon>Hexapoda</taxon>
        <taxon>Insecta</taxon>
        <taxon>Pterygota</taxon>
        <taxon>Neoptera</taxon>
        <taxon>Endopterygota</taxon>
        <taxon>Lepidoptera</taxon>
        <taxon>Glossata</taxon>
        <taxon>Ditrysia</taxon>
        <taxon>Tineoidea</taxon>
        <taxon>Psychidae</taxon>
        <taxon>Oiketicinae</taxon>
        <taxon>Eumeta</taxon>
    </lineage>
</organism>
<sequence>MRFSFEKKSSSDAKGSALSIFQIYFSISKARTTKAISGNGFRKRMYEGRLSFPERGRPPVLIMRRPGVPEPARHLHEPLSVIGPPVFHRDVPRTSVLRMPRVRRALMSLHPLASGLILEIA</sequence>
<dbReference type="Proteomes" id="UP000299102">
    <property type="component" value="Unassembled WGS sequence"/>
</dbReference>
<name>A0A4C1WNZ6_EUMVA</name>
<gene>
    <name evidence="1" type="ORF">EVAR_8983_1</name>
</gene>
<keyword evidence="2" id="KW-1185">Reference proteome</keyword>
<evidence type="ECO:0000313" key="1">
    <source>
        <dbReference type="EMBL" id="GBP53206.1"/>
    </source>
</evidence>
<accession>A0A4C1WNZ6</accession>